<feature type="region of interest" description="Disordered" evidence="1">
    <location>
        <begin position="118"/>
        <end position="142"/>
    </location>
</feature>
<organism evidence="2 3">
    <name type="scientific">Liparis tanakae</name>
    <name type="common">Tanaka's snailfish</name>
    <dbReference type="NCBI Taxonomy" id="230148"/>
    <lineage>
        <taxon>Eukaryota</taxon>
        <taxon>Metazoa</taxon>
        <taxon>Chordata</taxon>
        <taxon>Craniata</taxon>
        <taxon>Vertebrata</taxon>
        <taxon>Euteleostomi</taxon>
        <taxon>Actinopterygii</taxon>
        <taxon>Neopterygii</taxon>
        <taxon>Teleostei</taxon>
        <taxon>Neoteleostei</taxon>
        <taxon>Acanthomorphata</taxon>
        <taxon>Eupercaria</taxon>
        <taxon>Perciformes</taxon>
        <taxon>Cottioidei</taxon>
        <taxon>Cottales</taxon>
        <taxon>Liparidae</taxon>
        <taxon>Liparis</taxon>
    </lineage>
</organism>
<gene>
    <name evidence="2" type="ORF">EYF80_032500</name>
</gene>
<evidence type="ECO:0000256" key="1">
    <source>
        <dbReference type="SAM" id="MobiDB-lite"/>
    </source>
</evidence>
<protein>
    <submittedName>
        <fullName evidence="2">Uncharacterized protein</fullName>
    </submittedName>
</protein>
<dbReference type="AlphaFoldDB" id="A0A4Z2GVE0"/>
<keyword evidence="3" id="KW-1185">Reference proteome</keyword>
<dbReference type="EMBL" id="SRLO01000408">
    <property type="protein sequence ID" value="TNN57311.1"/>
    <property type="molecule type" value="Genomic_DNA"/>
</dbReference>
<name>A0A4Z2GVE0_9TELE</name>
<evidence type="ECO:0000313" key="2">
    <source>
        <dbReference type="EMBL" id="TNN57311.1"/>
    </source>
</evidence>
<evidence type="ECO:0000313" key="3">
    <source>
        <dbReference type="Proteomes" id="UP000314294"/>
    </source>
</evidence>
<sequence>MKESHYRKVASANGCLCSDRENCPSKQELNIEHESKVCEFDYRVRCGVIIGTPFSPLLAVWLARIGVEQRKRHLADSAHRCARCSVLQRRLSFSTMDSIDYFTVGEAAFRPHRFVISPDREGGASTAETRPNDHQCHMGPQL</sequence>
<proteinExistence type="predicted"/>
<dbReference type="Proteomes" id="UP000314294">
    <property type="component" value="Unassembled WGS sequence"/>
</dbReference>
<accession>A0A4Z2GVE0</accession>
<reference evidence="2 3" key="1">
    <citation type="submission" date="2019-03" db="EMBL/GenBank/DDBJ databases">
        <title>First draft genome of Liparis tanakae, snailfish: a comprehensive survey of snailfish specific genes.</title>
        <authorList>
            <person name="Kim W."/>
            <person name="Song I."/>
            <person name="Jeong J.-H."/>
            <person name="Kim D."/>
            <person name="Kim S."/>
            <person name="Ryu S."/>
            <person name="Song J.Y."/>
            <person name="Lee S.K."/>
        </authorList>
    </citation>
    <scope>NUCLEOTIDE SEQUENCE [LARGE SCALE GENOMIC DNA]</scope>
    <source>
        <tissue evidence="2">Muscle</tissue>
    </source>
</reference>
<comment type="caution">
    <text evidence="2">The sequence shown here is derived from an EMBL/GenBank/DDBJ whole genome shotgun (WGS) entry which is preliminary data.</text>
</comment>